<dbReference type="EMBL" id="DNAN01000191">
    <property type="protein sequence ID" value="HAW75186.1"/>
    <property type="molecule type" value="Genomic_DNA"/>
</dbReference>
<evidence type="ECO:0000313" key="1">
    <source>
        <dbReference type="EMBL" id="HAW75186.1"/>
    </source>
</evidence>
<organism evidence="1 2">
    <name type="scientific">Alteromonas australica</name>
    <dbReference type="NCBI Taxonomy" id="589873"/>
    <lineage>
        <taxon>Bacteria</taxon>
        <taxon>Pseudomonadati</taxon>
        <taxon>Pseudomonadota</taxon>
        <taxon>Gammaproteobacteria</taxon>
        <taxon>Alteromonadales</taxon>
        <taxon>Alteromonadaceae</taxon>
        <taxon>Alteromonas/Salinimonas group</taxon>
        <taxon>Alteromonas</taxon>
    </lineage>
</organism>
<evidence type="ECO:0000313" key="2">
    <source>
        <dbReference type="Proteomes" id="UP000263517"/>
    </source>
</evidence>
<dbReference type="AlphaFoldDB" id="A0A350P1L9"/>
<proteinExistence type="predicted"/>
<dbReference type="Proteomes" id="UP000263517">
    <property type="component" value="Unassembled WGS sequence"/>
</dbReference>
<gene>
    <name evidence="1" type="ORF">DCW74_05550</name>
</gene>
<accession>A0A350P1L9</accession>
<protein>
    <submittedName>
        <fullName evidence="1">Uncharacterized protein</fullName>
    </submittedName>
</protein>
<reference evidence="1 2" key="1">
    <citation type="journal article" date="2018" name="Nat. Biotechnol.">
        <title>A standardized bacterial taxonomy based on genome phylogeny substantially revises the tree of life.</title>
        <authorList>
            <person name="Parks D.H."/>
            <person name="Chuvochina M."/>
            <person name="Waite D.W."/>
            <person name="Rinke C."/>
            <person name="Skarshewski A."/>
            <person name="Chaumeil P.A."/>
            <person name="Hugenholtz P."/>
        </authorList>
    </citation>
    <scope>NUCLEOTIDE SEQUENCE [LARGE SCALE GENOMIC DNA]</scope>
    <source>
        <strain evidence="1">UBA11978</strain>
    </source>
</reference>
<sequence length="264" mass="30704">MIASVCRDGSFDSARGMIVISELYNISYNTFMARVRRLKAAGGLKGDQHRCELVIPYSDEAPVEKNLDIADETNSKPKRKASGVTQKESMVAIKKAWNDHKPDNYLRLDGSFPLPLFIAIETQAKRLNIERPKYPDFVIEVLSAVKADPWWSAQSFKPSNLFGWSAELDDKKFKNVEKLYKSPYKQKIEFDYLSEEFWLKWYDGYYEVDKVIFKTSADYWESLDRSSEETDNKAAYVWLKEGGKVPHHWTGHNDQTTRKFRYLP</sequence>
<comment type="caution">
    <text evidence="1">The sequence shown here is derived from an EMBL/GenBank/DDBJ whole genome shotgun (WGS) entry which is preliminary data.</text>
</comment>
<name>A0A350P1L9_9ALTE</name>